<reference evidence="1 2" key="1">
    <citation type="submission" date="2019-07" db="EMBL/GenBank/DDBJ databases">
        <title>Draft genome assembly of a fouling barnacle, Amphibalanus amphitrite (Darwin, 1854): The first reference genome for Thecostraca.</title>
        <authorList>
            <person name="Kim W."/>
        </authorList>
    </citation>
    <scope>NUCLEOTIDE SEQUENCE [LARGE SCALE GENOMIC DNA]</scope>
    <source>
        <strain evidence="1">SNU_AA5</strain>
        <tissue evidence="1">Soma without cirri and trophi</tissue>
    </source>
</reference>
<protein>
    <submittedName>
        <fullName evidence="1">Uncharacterized protein</fullName>
    </submittedName>
</protein>
<accession>A0A6A4WG47</accession>
<keyword evidence="2" id="KW-1185">Reference proteome</keyword>
<name>A0A6A4WG47_AMPAM</name>
<dbReference type="Proteomes" id="UP000440578">
    <property type="component" value="Unassembled WGS sequence"/>
</dbReference>
<evidence type="ECO:0000313" key="2">
    <source>
        <dbReference type="Proteomes" id="UP000440578"/>
    </source>
</evidence>
<sequence>MIRNLVAEYELEVTIELVGSAANRADEMTRVSNAWLQAADSPDKSPPAAVAAITSSASPGDIRAIHENIGHQGVRRTLWYA</sequence>
<proteinExistence type="predicted"/>
<comment type="caution">
    <text evidence="1">The sequence shown here is derived from an EMBL/GenBank/DDBJ whole genome shotgun (WGS) entry which is preliminary data.</text>
</comment>
<evidence type="ECO:0000313" key="1">
    <source>
        <dbReference type="EMBL" id="KAF0302794.1"/>
    </source>
</evidence>
<dbReference type="EMBL" id="VIIS01001008">
    <property type="protein sequence ID" value="KAF0302794.1"/>
    <property type="molecule type" value="Genomic_DNA"/>
</dbReference>
<gene>
    <name evidence="1" type="ORF">FJT64_025125</name>
</gene>
<organism evidence="1 2">
    <name type="scientific">Amphibalanus amphitrite</name>
    <name type="common">Striped barnacle</name>
    <name type="synonym">Balanus amphitrite</name>
    <dbReference type="NCBI Taxonomy" id="1232801"/>
    <lineage>
        <taxon>Eukaryota</taxon>
        <taxon>Metazoa</taxon>
        <taxon>Ecdysozoa</taxon>
        <taxon>Arthropoda</taxon>
        <taxon>Crustacea</taxon>
        <taxon>Multicrustacea</taxon>
        <taxon>Cirripedia</taxon>
        <taxon>Thoracica</taxon>
        <taxon>Thoracicalcarea</taxon>
        <taxon>Balanomorpha</taxon>
        <taxon>Balanoidea</taxon>
        <taxon>Balanidae</taxon>
        <taxon>Amphibalaninae</taxon>
        <taxon>Amphibalanus</taxon>
    </lineage>
</organism>
<dbReference type="AlphaFoldDB" id="A0A6A4WG47"/>